<comment type="caution">
    <text evidence="1">The sequence shown here is derived from an EMBL/GenBank/DDBJ whole genome shotgun (WGS) entry which is preliminary data.</text>
</comment>
<reference evidence="1" key="1">
    <citation type="submission" date="2023-11" db="EMBL/GenBank/DDBJ databases">
        <authorList>
            <person name="Poullet M."/>
        </authorList>
    </citation>
    <scope>NUCLEOTIDE SEQUENCE</scope>
    <source>
        <strain evidence="1">E1834</strain>
    </source>
</reference>
<gene>
    <name evidence="1" type="ORF">MENTE1834_LOCUS8831</name>
</gene>
<evidence type="ECO:0000313" key="2">
    <source>
        <dbReference type="Proteomes" id="UP001497535"/>
    </source>
</evidence>
<keyword evidence="2" id="KW-1185">Reference proteome</keyword>
<dbReference type="EMBL" id="CAVMJV010000008">
    <property type="protein sequence ID" value="CAK5035831.1"/>
    <property type="molecule type" value="Genomic_DNA"/>
</dbReference>
<sequence>MSLVMLPIKENEQPPLDISISSEDQEDTSWIDCSEELSKNCFSQFGELRKSGHLTDVIIKVEGREISAHKIILASTIPFFNAMFTCEMIEAHSNVITLPSLFFFLYFFKYLWRVFLSDSWTKGRNHGSISRSFMRSVRQNCGVLNANLVQIFFIFQRCMFFSAP</sequence>
<organism evidence="1 2">
    <name type="scientific">Meloidogyne enterolobii</name>
    <name type="common">Root-knot nematode worm</name>
    <name type="synonym">Meloidogyne mayaguensis</name>
    <dbReference type="NCBI Taxonomy" id="390850"/>
    <lineage>
        <taxon>Eukaryota</taxon>
        <taxon>Metazoa</taxon>
        <taxon>Ecdysozoa</taxon>
        <taxon>Nematoda</taxon>
        <taxon>Chromadorea</taxon>
        <taxon>Rhabditida</taxon>
        <taxon>Tylenchina</taxon>
        <taxon>Tylenchomorpha</taxon>
        <taxon>Tylenchoidea</taxon>
        <taxon>Meloidogynidae</taxon>
        <taxon>Meloidogyninae</taxon>
        <taxon>Meloidogyne</taxon>
    </lineage>
</organism>
<dbReference type="Proteomes" id="UP001497535">
    <property type="component" value="Unassembled WGS sequence"/>
</dbReference>
<protein>
    <submittedName>
        <fullName evidence="1">Uncharacterized protein</fullName>
    </submittedName>
</protein>
<accession>A0ACB0Y7N9</accession>
<evidence type="ECO:0000313" key="1">
    <source>
        <dbReference type="EMBL" id="CAK5035831.1"/>
    </source>
</evidence>
<proteinExistence type="predicted"/>
<name>A0ACB0Y7N9_MELEN</name>